<evidence type="ECO:0000313" key="2">
    <source>
        <dbReference type="Proteomes" id="UP000326554"/>
    </source>
</evidence>
<name>A0A5J5GL60_9RHOB</name>
<keyword evidence="2" id="KW-1185">Reference proteome</keyword>
<dbReference type="Proteomes" id="UP000326554">
    <property type="component" value="Unassembled WGS sequence"/>
</dbReference>
<sequence length="215" mass="22539">MDENDIEDFGAELEDLGRGLAQTGRLTESFSQQLDRTRRALAPTVRDLGDLERGFSTGVRRAFEGLVFEGKTLTDTLRGLGQAMSRTAYREAVNPVADHLGGLLSSGVNAAVSGIMPQGSVARVTPFARGGVVTGPTRFPMTDGRSGLVGEAGPEAILPLSRGADGTLGVRAGGGTRPVQVTMHVTTPDAEGFRRSRGQIAAELGRAVAHGARNR</sequence>
<proteinExistence type="predicted"/>
<dbReference type="EMBL" id="VYQE01000002">
    <property type="protein sequence ID" value="KAA9009039.1"/>
    <property type="molecule type" value="Genomic_DNA"/>
</dbReference>
<accession>A0A5J5GL60</accession>
<comment type="caution">
    <text evidence="1">The sequence shown here is derived from an EMBL/GenBank/DDBJ whole genome shotgun (WGS) entry which is preliminary data.</text>
</comment>
<evidence type="ECO:0000313" key="1">
    <source>
        <dbReference type="EMBL" id="KAA9009039.1"/>
    </source>
</evidence>
<protein>
    <submittedName>
        <fullName evidence="1">Phage tail tape measure protein</fullName>
    </submittedName>
</protein>
<dbReference type="RefSeq" id="WP_150444572.1">
    <property type="nucleotide sequence ID" value="NZ_VYQE01000002.1"/>
</dbReference>
<reference evidence="1 2" key="1">
    <citation type="submission" date="2019-09" db="EMBL/GenBank/DDBJ databases">
        <authorList>
            <person name="Park J.-S."/>
            <person name="Choi H.-J."/>
        </authorList>
    </citation>
    <scope>NUCLEOTIDE SEQUENCE [LARGE SCALE GENOMIC DNA]</scope>
    <source>
        <strain evidence="1 2">176SS1-4</strain>
    </source>
</reference>
<organism evidence="1 2">
    <name type="scientific">Histidinibacterium aquaticum</name>
    <dbReference type="NCBI Taxonomy" id="2613962"/>
    <lineage>
        <taxon>Bacteria</taxon>
        <taxon>Pseudomonadati</taxon>
        <taxon>Pseudomonadota</taxon>
        <taxon>Alphaproteobacteria</taxon>
        <taxon>Rhodobacterales</taxon>
        <taxon>Paracoccaceae</taxon>
        <taxon>Histidinibacterium</taxon>
    </lineage>
</organism>
<dbReference type="AlphaFoldDB" id="A0A5J5GL60"/>
<gene>
    <name evidence="1" type="ORF">F3S47_07210</name>
</gene>